<evidence type="ECO:0000313" key="2">
    <source>
        <dbReference type="Proteomes" id="UP000694930"/>
    </source>
</evidence>
<proteinExistence type="predicted"/>
<evidence type="ECO:0000259" key="1">
    <source>
        <dbReference type="Pfam" id="PF04937"/>
    </source>
</evidence>
<dbReference type="GeneID" id="114076961"/>
<dbReference type="InterPro" id="IPR012337">
    <property type="entry name" value="RNaseH-like_sf"/>
</dbReference>
<dbReference type="Pfam" id="PF04937">
    <property type="entry name" value="DUF659"/>
    <property type="match status" value="1"/>
</dbReference>
<gene>
    <name evidence="3" type="primary">LOC114076961</name>
</gene>
<dbReference type="RefSeq" id="XP_027772562.1">
    <property type="nucleotide sequence ID" value="XM_027916761.1"/>
</dbReference>
<reference evidence="3" key="2">
    <citation type="submission" date="2025-08" db="UniProtKB">
        <authorList>
            <consortium name="RefSeq"/>
        </authorList>
    </citation>
    <scope>IDENTIFICATION</scope>
</reference>
<dbReference type="PANTHER" id="PTHR32166:SF74">
    <property type="entry name" value="OS05G0256350 PROTEIN"/>
    <property type="match status" value="1"/>
</dbReference>
<feature type="domain" description="DUF659" evidence="1">
    <location>
        <begin position="2"/>
        <end position="101"/>
    </location>
</feature>
<keyword evidence="2" id="KW-1185">Reference proteome</keyword>
<protein>
    <submittedName>
        <fullName evidence="3">Uncharacterized protein LOC114076961</fullName>
    </submittedName>
</protein>
<evidence type="ECO:0000313" key="3">
    <source>
        <dbReference type="RefSeq" id="XP_027772562.1"/>
    </source>
</evidence>
<dbReference type="SUPFAM" id="SSF53098">
    <property type="entry name" value="Ribonuclease H-like"/>
    <property type="match status" value="1"/>
</dbReference>
<reference evidence="2" key="1">
    <citation type="journal article" date="2014" name="Nat. Genet.">
        <title>The genome of the stress-tolerant wild tomato species Solanum pennellii.</title>
        <authorList>
            <person name="Bolger A."/>
            <person name="Scossa F."/>
            <person name="Bolger M.E."/>
            <person name="Lanz C."/>
            <person name="Maumus F."/>
            <person name="Tohge T."/>
            <person name="Quesneville H."/>
            <person name="Alseekh S."/>
            <person name="Sorensen I."/>
            <person name="Lichtenstein G."/>
            <person name="Fich E.A."/>
            <person name="Conte M."/>
            <person name="Keller H."/>
            <person name="Schneeberger K."/>
            <person name="Schwacke R."/>
            <person name="Ofner I."/>
            <person name="Vrebalov J."/>
            <person name="Xu Y."/>
            <person name="Osorio S."/>
            <person name="Aflitos S.A."/>
            <person name="Schijlen E."/>
            <person name="Jimenez-Gomez J.M."/>
            <person name="Ryngajllo M."/>
            <person name="Kimura S."/>
            <person name="Kumar R."/>
            <person name="Koenig D."/>
            <person name="Headland L.R."/>
            <person name="Maloof J.N."/>
            <person name="Sinha N."/>
            <person name="van Ham R.C."/>
            <person name="Lankhorst R.K."/>
            <person name="Mao L."/>
            <person name="Vogel A."/>
            <person name="Arsova B."/>
            <person name="Panstruga R."/>
            <person name="Fei Z."/>
            <person name="Rose J.K."/>
            <person name="Zamir D."/>
            <person name="Carrari F."/>
            <person name="Giovannoni J.J."/>
            <person name="Weigel D."/>
            <person name="Usadel B."/>
            <person name="Fernie A.R."/>
        </authorList>
    </citation>
    <scope>NUCLEOTIDE SEQUENCE [LARGE SCALE GENOMIC DNA]</scope>
    <source>
        <strain evidence="2">cv. LA0716</strain>
    </source>
</reference>
<accession>A0ABM1V9Z4</accession>
<dbReference type="Proteomes" id="UP000694930">
    <property type="component" value="Chromosome 4"/>
</dbReference>
<organism evidence="2 3">
    <name type="scientific">Solanum pennellii</name>
    <name type="common">Tomato</name>
    <name type="synonym">Lycopersicon pennellii</name>
    <dbReference type="NCBI Taxonomy" id="28526"/>
    <lineage>
        <taxon>Eukaryota</taxon>
        <taxon>Viridiplantae</taxon>
        <taxon>Streptophyta</taxon>
        <taxon>Embryophyta</taxon>
        <taxon>Tracheophyta</taxon>
        <taxon>Spermatophyta</taxon>
        <taxon>Magnoliopsida</taxon>
        <taxon>eudicotyledons</taxon>
        <taxon>Gunneridae</taxon>
        <taxon>Pentapetalae</taxon>
        <taxon>asterids</taxon>
        <taxon>lamiids</taxon>
        <taxon>Solanales</taxon>
        <taxon>Solanaceae</taxon>
        <taxon>Solanoideae</taxon>
        <taxon>Solaneae</taxon>
        <taxon>Solanum</taxon>
        <taxon>Solanum subgen. Lycopersicon</taxon>
    </lineage>
</organism>
<name>A0ABM1V9Z4_SOLPN</name>
<dbReference type="PANTHER" id="PTHR32166">
    <property type="entry name" value="OSJNBA0013A04.12 PROTEIN"/>
    <property type="match status" value="1"/>
</dbReference>
<sequence length="338" mass="38761">MIINILVNSPLGNVFLGSVNASNEFTDSTKMYKLFESTIKKIGPEQIVTDNASENVKAGSMMMRAYPHIYWTPCAAHCINLIFGDIFKVKPYASVFKKAIRIHFYISQRPLLLNLMRKFTKERNLVKPAKTRFATTFLILRAMYIQRKNLRTLVLSTEWNSSKFAKETLGKEVVNLIISVHFWNDVVRALTICGPLTKVLRLVDREKNPPMGYIYEAMDRAKEAIAQGFLGVKKQYEKVFEIIDARWSDQLHRPLHAACHVLNPRLYYKAQEEGTILNTLWTEYHACVEKLVHDTTIQDSLVAELPRYKMADGLFGCGPAKRARDTRSPGKWVDLNLT</sequence>
<dbReference type="InterPro" id="IPR007021">
    <property type="entry name" value="DUF659"/>
</dbReference>